<evidence type="ECO:0000313" key="4">
    <source>
        <dbReference type="Proteomes" id="UP000322080"/>
    </source>
</evidence>
<organism evidence="3 4">
    <name type="scientific">Maritimibacter fusiformis</name>
    <dbReference type="NCBI Taxonomy" id="2603819"/>
    <lineage>
        <taxon>Bacteria</taxon>
        <taxon>Pseudomonadati</taxon>
        <taxon>Pseudomonadota</taxon>
        <taxon>Alphaproteobacteria</taxon>
        <taxon>Rhodobacterales</taxon>
        <taxon>Roseobacteraceae</taxon>
        <taxon>Maritimibacter</taxon>
    </lineage>
</organism>
<evidence type="ECO:0000313" key="3">
    <source>
        <dbReference type="EMBL" id="TYB82556.1"/>
    </source>
</evidence>
<accession>A0A5D0RNL3</accession>
<dbReference type="AlphaFoldDB" id="A0A5D0RNL3"/>
<dbReference type="Gene3D" id="3.90.1150.200">
    <property type="match status" value="1"/>
</dbReference>
<sequence>MAPPDTPRLLSSGNPQIPKGKGDGPVQAYISAMPGWKSDVGRRLDAIVVEVCPEVRKAVKWNTPLYGKDDGWFFAMYCFRDHIQLTFMRGTALTPMPPKASKVEGTRYFEIREGDGLDEALIAGWIRQASALPGVSF</sequence>
<feature type="region of interest" description="Disordered" evidence="1">
    <location>
        <begin position="1"/>
        <end position="24"/>
    </location>
</feature>
<keyword evidence="4" id="KW-1185">Reference proteome</keyword>
<dbReference type="SUPFAM" id="SSF159888">
    <property type="entry name" value="YdhG-like"/>
    <property type="match status" value="1"/>
</dbReference>
<reference evidence="3 4" key="1">
    <citation type="submission" date="2019-08" db="EMBL/GenBank/DDBJ databases">
        <title>Identification of a novel species of the genus Boseongicola.</title>
        <authorList>
            <person name="Zhang X.-Q."/>
        </authorList>
    </citation>
    <scope>NUCLEOTIDE SEQUENCE [LARGE SCALE GENOMIC DNA]</scope>
    <source>
        <strain evidence="3 4">HY14</strain>
    </source>
</reference>
<name>A0A5D0RNL3_9RHOB</name>
<dbReference type="Pfam" id="PF08818">
    <property type="entry name" value="DUF1801"/>
    <property type="match status" value="1"/>
</dbReference>
<evidence type="ECO:0000259" key="2">
    <source>
        <dbReference type="Pfam" id="PF08818"/>
    </source>
</evidence>
<protein>
    <submittedName>
        <fullName evidence="3">DUF1801 domain-containing protein</fullName>
    </submittedName>
</protein>
<feature type="domain" description="YdhG-like" evidence="2">
    <location>
        <begin position="39"/>
        <end position="129"/>
    </location>
</feature>
<dbReference type="InterPro" id="IPR014922">
    <property type="entry name" value="YdhG-like"/>
</dbReference>
<evidence type="ECO:0000256" key="1">
    <source>
        <dbReference type="SAM" id="MobiDB-lite"/>
    </source>
</evidence>
<dbReference type="Proteomes" id="UP000322080">
    <property type="component" value="Unassembled WGS sequence"/>
</dbReference>
<gene>
    <name evidence="3" type="ORF">FVF75_07525</name>
</gene>
<proteinExistence type="predicted"/>
<dbReference type="EMBL" id="VSIY01000004">
    <property type="protein sequence ID" value="TYB82556.1"/>
    <property type="molecule type" value="Genomic_DNA"/>
</dbReference>
<comment type="caution">
    <text evidence="3">The sequence shown here is derived from an EMBL/GenBank/DDBJ whole genome shotgun (WGS) entry which is preliminary data.</text>
</comment>
<dbReference type="RefSeq" id="WP_148377319.1">
    <property type="nucleotide sequence ID" value="NZ_VSIY01000004.1"/>
</dbReference>